<evidence type="ECO:0000256" key="5">
    <source>
        <dbReference type="ARBA" id="ARBA00022741"/>
    </source>
</evidence>
<dbReference type="RefSeq" id="WP_043100481.1">
    <property type="nucleotide sequence ID" value="NZ_JACHET010000001.1"/>
</dbReference>
<evidence type="ECO:0000256" key="8">
    <source>
        <dbReference type="ARBA" id="ARBA00023064"/>
    </source>
</evidence>
<dbReference type="AlphaFoldDB" id="A0A099CWK8"/>
<gene>
    <name evidence="12" type="ORF">HNQ86_000926</name>
    <name evidence="11" type="ORF">LF63_0106520</name>
</gene>
<dbReference type="HOGENOM" id="CLU_077168_4_1_6"/>
<organism evidence="11 13">
    <name type="scientific">Oleiagrimonas soli</name>
    <dbReference type="NCBI Taxonomy" id="1543381"/>
    <lineage>
        <taxon>Bacteria</taxon>
        <taxon>Pseudomonadati</taxon>
        <taxon>Pseudomonadota</taxon>
        <taxon>Gammaproteobacteria</taxon>
        <taxon>Lysobacterales</taxon>
        <taxon>Rhodanobacteraceae</taxon>
        <taxon>Oleiagrimonas</taxon>
    </lineage>
</organism>
<proteinExistence type="inferred from homology"/>
<dbReference type="GO" id="GO:0005524">
    <property type="term" value="F:ATP binding"/>
    <property type="evidence" value="ECO:0007669"/>
    <property type="project" value="UniProtKB-KW"/>
</dbReference>
<dbReference type="CDD" id="cd02021">
    <property type="entry name" value="GntK"/>
    <property type="match status" value="1"/>
</dbReference>
<dbReference type="PANTHER" id="PTHR43442">
    <property type="entry name" value="GLUCONOKINASE-RELATED"/>
    <property type="match status" value="1"/>
</dbReference>
<protein>
    <recommendedName>
        <fullName evidence="3 10">Gluconokinase</fullName>
        <ecNumber evidence="3 10">2.7.1.12</ecNumber>
    </recommendedName>
</protein>
<dbReference type="Proteomes" id="UP000029708">
    <property type="component" value="Unassembled WGS sequence"/>
</dbReference>
<evidence type="ECO:0000256" key="3">
    <source>
        <dbReference type="ARBA" id="ARBA00012054"/>
    </source>
</evidence>
<dbReference type="GO" id="GO:0046316">
    <property type="term" value="F:gluconokinase activity"/>
    <property type="evidence" value="ECO:0007669"/>
    <property type="project" value="UniProtKB-EC"/>
</dbReference>
<sequence>MTAIRYIVCMGVSGSGKSTLGHAIAERMHWPFVEGDDLHPDVNVEKMRHGVPLDDADRRPWLEAVARTVRQWRAQDRSGVISCSALRRAYRDVIADGHEDVLFVYLHCSRERLAQRLADRRGHFMSADLLDSQLATLEAPLSPPERALRLEIERPAQELVRDVVDAVSRSAVD</sequence>
<comment type="catalytic activity">
    <reaction evidence="9 10">
        <text>D-gluconate + ATP = 6-phospho-D-gluconate + ADP + H(+)</text>
        <dbReference type="Rhea" id="RHEA:19433"/>
        <dbReference type="ChEBI" id="CHEBI:15378"/>
        <dbReference type="ChEBI" id="CHEBI:18391"/>
        <dbReference type="ChEBI" id="CHEBI:30616"/>
        <dbReference type="ChEBI" id="CHEBI:58759"/>
        <dbReference type="ChEBI" id="CHEBI:456216"/>
        <dbReference type="EC" id="2.7.1.12"/>
    </reaction>
</comment>
<dbReference type="PANTHER" id="PTHR43442:SF3">
    <property type="entry name" value="GLUCONOKINASE-RELATED"/>
    <property type="match status" value="1"/>
</dbReference>
<keyword evidence="6 10" id="KW-0418">Kinase</keyword>
<comment type="pathway">
    <text evidence="1">Carbohydrate acid metabolism.</text>
</comment>
<dbReference type="Proteomes" id="UP000560000">
    <property type="component" value="Unassembled WGS sequence"/>
</dbReference>
<comment type="caution">
    <text evidence="11">The sequence shown here is derived from an EMBL/GenBank/DDBJ whole genome shotgun (WGS) entry which is preliminary data.</text>
</comment>
<keyword evidence="8" id="KW-0311">Gluconate utilization</keyword>
<evidence type="ECO:0000256" key="9">
    <source>
        <dbReference type="ARBA" id="ARBA00048090"/>
    </source>
</evidence>
<evidence type="ECO:0000256" key="4">
    <source>
        <dbReference type="ARBA" id="ARBA00022679"/>
    </source>
</evidence>
<dbReference type="STRING" id="1543381.LF63_0106520"/>
<evidence type="ECO:0000313" key="14">
    <source>
        <dbReference type="Proteomes" id="UP000560000"/>
    </source>
</evidence>
<reference evidence="12 14" key="2">
    <citation type="submission" date="2020-08" db="EMBL/GenBank/DDBJ databases">
        <title>Genomic Encyclopedia of Type Strains, Phase IV (KMG-IV): sequencing the most valuable type-strain genomes for metagenomic binning, comparative biology and taxonomic classification.</title>
        <authorList>
            <person name="Goeker M."/>
        </authorList>
    </citation>
    <scope>NUCLEOTIDE SEQUENCE [LARGE SCALE GENOMIC DNA]</scope>
    <source>
        <strain evidence="12 14">DSM 107085</strain>
    </source>
</reference>
<dbReference type="InterPro" id="IPR027417">
    <property type="entry name" value="P-loop_NTPase"/>
</dbReference>
<keyword evidence="7 10" id="KW-0067">ATP-binding</keyword>
<dbReference type="Gene3D" id="3.40.50.300">
    <property type="entry name" value="P-loop containing nucleotide triphosphate hydrolases"/>
    <property type="match status" value="1"/>
</dbReference>
<dbReference type="EC" id="2.7.1.12" evidence="3 10"/>
<dbReference type="GO" id="GO:0005737">
    <property type="term" value="C:cytoplasm"/>
    <property type="evidence" value="ECO:0007669"/>
    <property type="project" value="TreeGrafter"/>
</dbReference>
<evidence type="ECO:0000256" key="1">
    <source>
        <dbReference type="ARBA" id="ARBA00004761"/>
    </source>
</evidence>
<evidence type="ECO:0000313" key="11">
    <source>
        <dbReference type="EMBL" id="KGI78026.1"/>
    </source>
</evidence>
<evidence type="ECO:0000256" key="6">
    <source>
        <dbReference type="ARBA" id="ARBA00022777"/>
    </source>
</evidence>
<evidence type="ECO:0000256" key="2">
    <source>
        <dbReference type="ARBA" id="ARBA00008420"/>
    </source>
</evidence>
<dbReference type="OrthoDB" id="9795716at2"/>
<dbReference type="NCBIfam" id="TIGR01313">
    <property type="entry name" value="therm_gnt_kin"/>
    <property type="match status" value="1"/>
</dbReference>
<dbReference type="GO" id="GO:0019521">
    <property type="term" value="P:D-gluconate metabolic process"/>
    <property type="evidence" value="ECO:0007669"/>
    <property type="project" value="UniProtKB-KW"/>
</dbReference>
<evidence type="ECO:0000256" key="7">
    <source>
        <dbReference type="ARBA" id="ARBA00022840"/>
    </source>
</evidence>
<dbReference type="EMBL" id="JROI01000010">
    <property type="protein sequence ID" value="KGI78026.1"/>
    <property type="molecule type" value="Genomic_DNA"/>
</dbReference>
<dbReference type="Pfam" id="PF13671">
    <property type="entry name" value="AAA_33"/>
    <property type="match status" value="1"/>
</dbReference>
<dbReference type="FunFam" id="3.40.50.300:FF:000522">
    <property type="entry name" value="Gluconokinase"/>
    <property type="match status" value="1"/>
</dbReference>
<name>A0A099CWK8_9GAMM</name>
<evidence type="ECO:0000313" key="12">
    <source>
        <dbReference type="EMBL" id="MBB6183581.1"/>
    </source>
</evidence>
<keyword evidence="5 10" id="KW-0547">Nucleotide-binding</keyword>
<evidence type="ECO:0000256" key="10">
    <source>
        <dbReference type="RuleBase" id="RU363066"/>
    </source>
</evidence>
<keyword evidence="13" id="KW-1185">Reference proteome</keyword>
<keyword evidence="4 10" id="KW-0808">Transferase</keyword>
<reference evidence="11 13" key="1">
    <citation type="submission" date="2014-09" db="EMBL/GenBank/DDBJ databases">
        <title>Xanthomonadaceae 3.5X direct submission.</title>
        <authorList>
            <person name="Fang T."/>
            <person name="Wang H."/>
        </authorList>
    </citation>
    <scope>NUCLEOTIDE SEQUENCE [LARGE SCALE GENOMIC DNA]</scope>
    <source>
        <strain evidence="11 13">3.5X</strain>
    </source>
</reference>
<comment type="similarity">
    <text evidence="2 10">Belongs to the gluconokinase GntK/GntV family.</text>
</comment>
<dbReference type="InterPro" id="IPR006001">
    <property type="entry name" value="Therm_gnt_kin"/>
</dbReference>
<dbReference type="SUPFAM" id="SSF52540">
    <property type="entry name" value="P-loop containing nucleoside triphosphate hydrolases"/>
    <property type="match status" value="1"/>
</dbReference>
<dbReference type="EMBL" id="JACHET010000001">
    <property type="protein sequence ID" value="MBB6183581.1"/>
    <property type="molecule type" value="Genomic_DNA"/>
</dbReference>
<accession>A0A099CWK8</accession>
<evidence type="ECO:0000313" key="13">
    <source>
        <dbReference type="Proteomes" id="UP000029708"/>
    </source>
</evidence>